<dbReference type="InterPro" id="IPR000595">
    <property type="entry name" value="cNMP-bd_dom"/>
</dbReference>
<organism evidence="2 3">
    <name type="scientific">Rhodoferax lacus</name>
    <dbReference type="NCBI Taxonomy" id="2184758"/>
    <lineage>
        <taxon>Bacteria</taxon>
        <taxon>Pseudomonadati</taxon>
        <taxon>Pseudomonadota</taxon>
        <taxon>Betaproteobacteria</taxon>
        <taxon>Burkholderiales</taxon>
        <taxon>Comamonadaceae</taxon>
        <taxon>Rhodoferax</taxon>
    </lineage>
</organism>
<reference evidence="2 3" key="1">
    <citation type="submission" date="2018-05" db="EMBL/GenBank/DDBJ databases">
        <title>Rhodoferax soyangensis sp.nov., isolated from an oligotrophic freshwater lake.</title>
        <authorList>
            <person name="Park M."/>
        </authorList>
    </citation>
    <scope>NUCLEOTIDE SEQUENCE [LARGE SCALE GENOMIC DNA]</scope>
    <source>
        <strain evidence="2 3">IMCC26218</strain>
    </source>
</reference>
<evidence type="ECO:0000259" key="1">
    <source>
        <dbReference type="Pfam" id="PF00027"/>
    </source>
</evidence>
<gene>
    <name evidence="2" type="ORF">DIC66_13790</name>
</gene>
<evidence type="ECO:0000313" key="2">
    <source>
        <dbReference type="EMBL" id="RFO96375.1"/>
    </source>
</evidence>
<keyword evidence="3" id="KW-1185">Reference proteome</keyword>
<comment type="caution">
    <text evidence="2">The sequence shown here is derived from an EMBL/GenBank/DDBJ whole genome shotgun (WGS) entry which is preliminary data.</text>
</comment>
<protein>
    <submittedName>
        <fullName evidence="2">Crp/Fnr family transcriptional regulator</fullName>
    </submittedName>
</protein>
<dbReference type="Pfam" id="PF00027">
    <property type="entry name" value="cNMP_binding"/>
    <property type="match status" value="1"/>
</dbReference>
<dbReference type="CDD" id="cd00038">
    <property type="entry name" value="CAP_ED"/>
    <property type="match status" value="1"/>
</dbReference>
<dbReference type="Proteomes" id="UP000260665">
    <property type="component" value="Unassembled WGS sequence"/>
</dbReference>
<dbReference type="RefSeq" id="WP_117178164.1">
    <property type="nucleotide sequence ID" value="NZ_QFZK01000008.1"/>
</dbReference>
<dbReference type="InterPro" id="IPR018490">
    <property type="entry name" value="cNMP-bd_dom_sf"/>
</dbReference>
<evidence type="ECO:0000313" key="3">
    <source>
        <dbReference type="Proteomes" id="UP000260665"/>
    </source>
</evidence>
<sequence>MAAINDPTYDPSHMKSMILPTALKALLPSTFHARCEGARFPKNERIFLTGEKPEWMFYVISGEITLERTGLQGEPVVLQRTRQGFVSEASLKSAKYHCDALAIVDTTVVKIPIRDLSAELERDPAFASRWIGMLNGEVRRLRLHCERLSMKSVKDRVLHLINTEGQDGSYAATTGLKSLAGELGITHEALYRTLAALEKANVIRREDGVLSMVRA</sequence>
<dbReference type="Gene3D" id="2.60.120.10">
    <property type="entry name" value="Jelly Rolls"/>
    <property type="match status" value="1"/>
</dbReference>
<proteinExistence type="predicted"/>
<feature type="domain" description="Cyclic nucleotide-binding" evidence="1">
    <location>
        <begin position="39"/>
        <end position="122"/>
    </location>
</feature>
<name>A0A3E1RAI8_9BURK</name>
<dbReference type="InterPro" id="IPR014710">
    <property type="entry name" value="RmlC-like_jellyroll"/>
</dbReference>
<dbReference type="SUPFAM" id="SSF51206">
    <property type="entry name" value="cAMP-binding domain-like"/>
    <property type="match status" value="1"/>
</dbReference>
<dbReference type="EMBL" id="QFZK01000008">
    <property type="protein sequence ID" value="RFO96375.1"/>
    <property type="molecule type" value="Genomic_DNA"/>
</dbReference>
<accession>A0A3E1RAI8</accession>
<dbReference type="OrthoDB" id="571714at2"/>
<dbReference type="AlphaFoldDB" id="A0A3E1RAI8"/>